<feature type="non-terminal residue" evidence="2">
    <location>
        <position position="1"/>
    </location>
</feature>
<gene>
    <name evidence="2" type="ORF">AVDCRST_MAG17-2246</name>
</gene>
<reference evidence="2" key="1">
    <citation type="submission" date="2020-02" db="EMBL/GenBank/DDBJ databases">
        <authorList>
            <person name="Meier V. D."/>
        </authorList>
    </citation>
    <scope>NUCLEOTIDE SEQUENCE</scope>
    <source>
        <strain evidence="2">AVDCRST_MAG17</strain>
    </source>
</reference>
<keyword evidence="2" id="KW-0689">Ribosomal protein</keyword>
<feature type="region of interest" description="Disordered" evidence="1">
    <location>
        <begin position="45"/>
        <end position="68"/>
    </location>
</feature>
<dbReference type="AlphaFoldDB" id="A0A6J4T6J9"/>
<keyword evidence="2" id="KW-0687">Ribonucleoprotein</keyword>
<evidence type="ECO:0000313" key="2">
    <source>
        <dbReference type="EMBL" id="CAA9515351.1"/>
    </source>
</evidence>
<sequence length="68" mass="7726">EDRHSSRVRRVARAMHLRQRLHHALDQARAERGDLLELSPVLHGSAEAGRHRRARRALPPPCSAPRAL</sequence>
<dbReference type="EMBL" id="CADCVV010000184">
    <property type="protein sequence ID" value="CAA9515351.1"/>
    <property type="molecule type" value="Genomic_DNA"/>
</dbReference>
<dbReference type="GO" id="GO:0005840">
    <property type="term" value="C:ribosome"/>
    <property type="evidence" value="ECO:0007669"/>
    <property type="project" value="UniProtKB-KW"/>
</dbReference>
<name>A0A6J4T6J9_9ACTN</name>
<evidence type="ECO:0000256" key="1">
    <source>
        <dbReference type="SAM" id="MobiDB-lite"/>
    </source>
</evidence>
<proteinExistence type="predicted"/>
<accession>A0A6J4T6J9</accession>
<organism evidence="2">
    <name type="scientific">uncultured Solirubrobacterales bacterium</name>
    <dbReference type="NCBI Taxonomy" id="768556"/>
    <lineage>
        <taxon>Bacteria</taxon>
        <taxon>Bacillati</taxon>
        <taxon>Actinomycetota</taxon>
        <taxon>Thermoleophilia</taxon>
        <taxon>Solirubrobacterales</taxon>
        <taxon>environmental samples</taxon>
    </lineage>
</organism>
<protein>
    <submittedName>
        <fullName evidence="2">LSU ribosomal protein L31p @ LSU ribosomal protein L31p, zinc-dependent</fullName>
    </submittedName>
</protein>
<feature type="compositionally biased region" description="Pro residues" evidence="1">
    <location>
        <begin position="58"/>
        <end position="68"/>
    </location>
</feature>
<feature type="non-terminal residue" evidence="2">
    <location>
        <position position="68"/>
    </location>
</feature>